<keyword evidence="1" id="KW-0479">Metal-binding</keyword>
<dbReference type="Proteomes" id="UP001501637">
    <property type="component" value="Unassembled WGS sequence"/>
</dbReference>
<evidence type="ECO:0000313" key="5">
    <source>
        <dbReference type="Proteomes" id="UP001501637"/>
    </source>
</evidence>
<organism evidence="4 5">
    <name type="scientific">Streptomyces rectiviolaceus</name>
    <dbReference type="NCBI Taxonomy" id="332591"/>
    <lineage>
        <taxon>Bacteria</taxon>
        <taxon>Bacillati</taxon>
        <taxon>Actinomycetota</taxon>
        <taxon>Actinomycetes</taxon>
        <taxon>Kitasatosporales</taxon>
        <taxon>Streptomycetaceae</taxon>
        <taxon>Streptomyces</taxon>
    </lineage>
</organism>
<keyword evidence="5" id="KW-1185">Reference proteome</keyword>
<evidence type="ECO:0000313" key="4">
    <source>
        <dbReference type="EMBL" id="GAA3116277.1"/>
    </source>
</evidence>
<dbReference type="Pfam" id="PF02126">
    <property type="entry name" value="PTE"/>
    <property type="match status" value="1"/>
</dbReference>
<dbReference type="PIRSF" id="PIRSF016839">
    <property type="entry name" value="PhP"/>
    <property type="match status" value="1"/>
</dbReference>
<dbReference type="SUPFAM" id="SSF51556">
    <property type="entry name" value="Metallo-dependent hydrolases"/>
    <property type="match status" value="1"/>
</dbReference>
<dbReference type="PROSITE" id="PS01322">
    <property type="entry name" value="PHOSPHOTRIESTERASE_1"/>
    <property type="match status" value="1"/>
</dbReference>
<comment type="caution">
    <text evidence="4">The sequence shown here is derived from an EMBL/GenBank/DDBJ whole genome shotgun (WGS) entry which is preliminary data.</text>
</comment>
<name>A0ABP6ML78_9ACTN</name>
<sequence length="323" mass="35146">MALRTAQTPPVMTVLGPVPAATLGMTLMHEHVFIDLARVTGDKTQKLFELPLAVKELADFTAAGGATVVDVTNRNLGRQPDRLVEVAQATGLNIVMGCGWYREPYFDDEVWTHPTSRLAEDIVAEITEGIGAGRTRPGIIGEIGSHRDYISPVEEKSFRAAARAHLQTGLTITTHASQGRVGLAQLDLLTEEGADPSRIIIGHCDQYPDAEYHDLLARRGAWVQFDLIHHKNAWESEKAVRNVCEFLARGHLNRLLLSHDVCKRAHLKAYGGVGYAYIPTEFAAQLKAAGVTEEELHTLLVTNPSTALTGHPAPSACRATSPL</sequence>
<gene>
    <name evidence="4" type="ORF">GCM10010449_43010</name>
</gene>
<dbReference type="RefSeq" id="WP_344522705.1">
    <property type="nucleotide sequence ID" value="NZ_BAAAUG010000077.1"/>
</dbReference>
<keyword evidence="2" id="KW-0378">Hydrolase</keyword>
<protein>
    <submittedName>
        <fullName evidence="4">Phosphotriesterase-related protein</fullName>
    </submittedName>
</protein>
<dbReference type="PANTHER" id="PTHR10819">
    <property type="entry name" value="PHOSPHOTRIESTERASE-RELATED"/>
    <property type="match status" value="1"/>
</dbReference>
<dbReference type="PROSITE" id="PS51347">
    <property type="entry name" value="PHOSPHOTRIESTERASE_2"/>
    <property type="match status" value="1"/>
</dbReference>
<evidence type="ECO:0000256" key="2">
    <source>
        <dbReference type="ARBA" id="ARBA00022801"/>
    </source>
</evidence>
<comment type="similarity">
    <text evidence="3">Belongs to the metallo-dependent hydrolases superfamily. Phosphotriesterase family.</text>
</comment>
<dbReference type="InterPro" id="IPR032466">
    <property type="entry name" value="Metal_Hydrolase"/>
</dbReference>
<dbReference type="InterPro" id="IPR017947">
    <property type="entry name" value="AryldialkylPase_Zn-BS"/>
</dbReference>
<dbReference type="EMBL" id="BAAAUG010000077">
    <property type="protein sequence ID" value="GAA3116277.1"/>
    <property type="molecule type" value="Genomic_DNA"/>
</dbReference>
<reference evidence="5" key="1">
    <citation type="journal article" date="2019" name="Int. J. Syst. Evol. Microbiol.">
        <title>The Global Catalogue of Microorganisms (GCM) 10K type strain sequencing project: providing services to taxonomists for standard genome sequencing and annotation.</title>
        <authorList>
            <consortium name="The Broad Institute Genomics Platform"/>
            <consortium name="The Broad Institute Genome Sequencing Center for Infectious Disease"/>
            <person name="Wu L."/>
            <person name="Ma J."/>
        </authorList>
    </citation>
    <scope>NUCLEOTIDE SEQUENCE [LARGE SCALE GENOMIC DNA]</scope>
    <source>
        <strain evidence="5">JCM 9092</strain>
    </source>
</reference>
<evidence type="ECO:0000256" key="3">
    <source>
        <dbReference type="PROSITE-ProRule" id="PRU00679"/>
    </source>
</evidence>
<proteinExistence type="inferred from homology"/>
<evidence type="ECO:0000256" key="1">
    <source>
        <dbReference type="ARBA" id="ARBA00022723"/>
    </source>
</evidence>
<comment type="caution">
    <text evidence="3">Lacks conserved residue(s) required for the propagation of feature annotation.</text>
</comment>
<accession>A0ABP6ML78</accession>
<dbReference type="PANTHER" id="PTHR10819:SF3">
    <property type="entry name" value="PHOSPHOTRIESTERASE-RELATED PROTEIN"/>
    <property type="match status" value="1"/>
</dbReference>
<dbReference type="InterPro" id="IPR001559">
    <property type="entry name" value="Phosphotriesterase"/>
</dbReference>
<dbReference type="Gene3D" id="3.20.20.140">
    <property type="entry name" value="Metal-dependent hydrolases"/>
    <property type="match status" value="1"/>
</dbReference>